<evidence type="ECO:0000313" key="2">
    <source>
        <dbReference type="EMBL" id="ROL41612.1"/>
    </source>
</evidence>
<evidence type="ECO:0000256" key="1">
    <source>
        <dbReference type="SAM" id="MobiDB-lite"/>
    </source>
</evidence>
<dbReference type="EMBL" id="RJVU01051590">
    <property type="protein sequence ID" value="ROL41612.1"/>
    <property type="molecule type" value="Genomic_DNA"/>
</dbReference>
<organism evidence="2 3">
    <name type="scientific">Anabarilius grahami</name>
    <name type="common">Kanglang fish</name>
    <name type="synonym">Barilius grahami</name>
    <dbReference type="NCBI Taxonomy" id="495550"/>
    <lineage>
        <taxon>Eukaryota</taxon>
        <taxon>Metazoa</taxon>
        <taxon>Chordata</taxon>
        <taxon>Craniata</taxon>
        <taxon>Vertebrata</taxon>
        <taxon>Euteleostomi</taxon>
        <taxon>Actinopterygii</taxon>
        <taxon>Neopterygii</taxon>
        <taxon>Teleostei</taxon>
        <taxon>Ostariophysi</taxon>
        <taxon>Cypriniformes</taxon>
        <taxon>Xenocyprididae</taxon>
        <taxon>Xenocypridinae</taxon>
        <taxon>Xenocypridinae incertae sedis</taxon>
        <taxon>Anabarilius</taxon>
    </lineage>
</organism>
<accession>A0A3N0Y5Y2</accession>
<keyword evidence="3" id="KW-1185">Reference proteome</keyword>
<dbReference type="AlphaFoldDB" id="A0A3N0Y5Y2"/>
<feature type="region of interest" description="Disordered" evidence="1">
    <location>
        <begin position="81"/>
        <end position="109"/>
    </location>
</feature>
<protein>
    <recommendedName>
        <fullName evidence="4">Retrotransposon gag domain-containing protein</fullName>
    </recommendedName>
</protein>
<dbReference type="Proteomes" id="UP000281406">
    <property type="component" value="Unassembled WGS sequence"/>
</dbReference>
<reference evidence="2 3" key="1">
    <citation type="submission" date="2018-10" db="EMBL/GenBank/DDBJ databases">
        <title>Genome assembly for a Yunnan-Guizhou Plateau 3E fish, Anabarilius grahami (Regan), and its evolutionary and genetic applications.</title>
        <authorList>
            <person name="Jiang W."/>
        </authorList>
    </citation>
    <scope>NUCLEOTIDE SEQUENCE [LARGE SCALE GENOMIC DNA]</scope>
    <source>
        <strain evidence="2">AG-KIZ</strain>
        <tissue evidence="2">Muscle</tissue>
    </source>
</reference>
<evidence type="ECO:0000313" key="3">
    <source>
        <dbReference type="Proteomes" id="UP000281406"/>
    </source>
</evidence>
<comment type="caution">
    <text evidence="2">The sequence shown here is derived from an EMBL/GenBank/DDBJ whole genome shotgun (WGS) entry which is preliminary data.</text>
</comment>
<dbReference type="OrthoDB" id="8955945at2759"/>
<evidence type="ECO:0008006" key="4">
    <source>
        <dbReference type="Google" id="ProtNLM"/>
    </source>
</evidence>
<sequence length="109" mass="12515">MSVNEYALQFRTLAASSGWNEQVLITTYRQGLDPRLRLHLTAYEDSIGLERFIQLSIRFGSRMQSCIEEHHSQPLFNTLLRRSEPISPPEPASEPMQVENSRLLNVKDG</sequence>
<name>A0A3N0Y5Y2_ANAGA</name>
<gene>
    <name evidence="2" type="ORF">DPX16_22955</name>
</gene>
<proteinExistence type="predicted"/>